<dbReference type="EMBL" id="VIFK01000257">
    <property type="protein sequence ID" value="TQE98193.1"/>
    <property type="molecule type" value="Genomic_DNA"/>
</dbReference>
<protein>
    <submittedName>
        <fullName evidence="1">Uncharacterized protein</fullName>
    </submittedName>
</protein>
<evidence type="ECO:0000313" key="2">
    <source>
        <dbReference type="Proteomes" id="UP000315400"/>
    </source>
</evidence>
<dbReference type="AlphaFoldDB" id="A0A540VPS4"/>
<gene>
    <name evidence="1" type="ORF">FKY71_15120</name>
</gene>
<accession>A0A540VPS4</accession>
<dbReference type="Proteomes" id="UP000315400">
    <property type="component" value="Unassembled WGS sequence"/>
</dbReference>
<name>A0A540VPS4_9GAMM</name>
<sequence>MTKQPKSRAVKDRAVPDRFEAGWLAKMDTRMALVRELRARLDALANDLGGDLSYQERSLAERAIFVEYILAKQERDLIEGAEFDQGAWVQSVNALSGLFNRLGLQRRQTDVPDLASYLASKEGKQ</sequence>
<comment type="caution">
    <text evidence="1">The sequence shown here is derived from an EMBL/GenBank/DDBJ whole genome shotgun (WGS) entry which is preliminary data.</text>
</comment>
<evidence type="ECO:0000313" key="1">
    <source>
        <dbReference type="EMBL" id="TQE98193.1"/>
    </source>
</evidence>
<organism evidence="1 2">
    <name type="scientific">Spiribacter salinus</name>
    <dbReference type="NCBI Taxonomy" id="1335746"/>
    <lineage>
        <taxon>Bacteria</taxon>
        <taxon>Pseudomonadati</taxon>
        <taxon>Pseudomonadota</taxon>
        <taxon>Gammaproteobacteria</taxon>
        <taxon>Chromatiales</taxon>
        <taxon>Ectothiorhodospiraceae</taxon>
        <taxon>Spiribacter</taxon>
    </lineage>
</organism>
<reference evidence="1 2" key="1">
    <citation type="submission" date="2019-06" db="EMBL/GenBank/DDBJ databases">
        <title>Metagenome assembled Genome of Spiribacter salinus SL48-SHIP from the microbial mat of Salt Lake 48 (Novosibirsk region, Russia).</title>
        <authorList>
            <person name="Shipova A."/>
            <person name="Rozanov A.S."/>
            <person name="Bryanskaya A.V."/>
            <person name="Peltek S.E."/>
        </authorList>
    </citation>
    <scope>NUCLEOTIDE SEQUENCE [LARGE SCALE GENOMIC DNA]</scope>
    <source>
        <strain evidence="1">SL48-SHIP-2</strain>
    </source>
</reference>
<proteinExistence type="predicted"/>